<keyword evidence="3" id="KW-1185">Reference proteome</keyword>
<protein>
    <submittedName>
        <fullName evidence="2">Uncharacterized protein</fullName>
    </submittedName>
</protein>
<evidence type="ECO:0000313" key="2">
    <source>
        <dbReference type="EMBL" id="OAX41184.1"/>
    </source>
</evidence>
<organism evidence="2 3">
    <name type="scientific">Rhizopogon vinicolor AM-OR11-026</name>
    <dbReference type="NCBI Taxonomy" id="1314800"/>
    <lineage>
        <taxon>Eukaryota</taxon>
        <taxon>Fungi</taxon>
        <taxon>Dikarya</taxon>
        <taxon>Basidiomycota</taxon>
        <taxon>Agaricomycotina</taxon>
        <taxon>Agaricomycetes</taxon>
        <taxon>Agaricomycetidae</taxon>
        <taxon>Boletales</taxon>
        <taxon>Suillineae</taxon>
        <taxon>Rhizopogonaceae</taxon>
        <taxon>Rhizopogon</taxon>
    </lineage>
</organism>
<proteinExistence type="predicted"/>
<sequence length="136" mass="15008">MAPASKARAAGVSASSFFNLKAELANKEDERIAEQGDGQTEERLKKGENWWKVKGEEAPTSRTSEPNTAKAATFKTQESDASDPFAKLERHTAVASDQSKTKGEQKGIMILDEIQEVDNHLHRQCISLQTFGFSRP</sequence>
<dbReference type="Proteomes" id="UP000092154">
    <property type="component" value="Unassembled WGS sequence"/>
</dbReference>
<accession>A0A1B7N8M9</accession>
<evidence type="ECO:0000313" key="3">
    <source>
        <dbReference type="Proteomes" id="UP000092154"/>
    </source>
</evidence>
<dbReference type="AlphaFoldDB" id="A0A1B7N8M9"/>
<reference evidence="2 3" key="1">
    <citation type="submission" date="2016-06" db="EMBL/GenBank/DDBJ databases">
        <title>Comparative genomics of the ectomycorrhizal sister species Rhizopogon vinicolor and Rhizopogon vesiculosus (Basidiomycota: Boletales) reveals a divergence of the mating type B locus.</title>
        <authorList>
            <consortium name="DOE Joint Genome Institute"/>
            <person name="Mujic A.B."/>
            <person name="Kuo A."/>
            <person name="Tritt A."/>
            <person name="Lipzen A."/>
            <person name="Chen C."/>
            <person name="Johnson J."/>
            <person name="Sharma A."/>
            <person name="Barry K."/>
            <person name="Grigoriev I.V."/>
            <person name="Spatafora J.W."/>
        </authorList>
    </citation>
    <scope>NUCLEOTIDE SEQUENCE [LARGE SCALE GENOMIC DNA]</scope>
    <source>
        <strain evidence="2 3">AM-OR11-026</strain>
    </source>
</reference>
<evidence type="ECO:0000256" key="1">
    <source>
        <dbReference type="SAM" id="MobiDB-lite"/>
    </source>
</evidence>
<feature type="compositionally biased region" description="Basic and acidic residues" evidence="1">
    <location>
        <begin position="24"/>
        <end position="59"/>
    </location>
</feature>
<gene>
    <name evidence="2" type="ORF">K503DRAFT_864070</name>
</gene>
<dbReference type="InParanoid" id="A0A1B7N8M9"/>
<dbReference type="EMBL" id="KV448188">
    <property type="protein sequence ID" value="OAX41184.1"/>
    <property type="molecule type" value="Genomic_DNA"/>
</dbReference>
<name>A0A1B7N8M9_9AGAM</name>
<feature type="region of interest" description="Disordered" evidence="1">
    <location>
        <begin position="24"/>
        <end position="84"/>
    </location>
</feature>